<proteinExistence type="predicted"/>
<sequence length="78" mass="8487">MAEIGLPDDEVTTWVDTTAFSGQKFDALAAHASQGESIFFLKMGKERFGELMGMETFVRVQDATGAAIPENDLFAGLR</sequence>
<dbReference type="AlphaFoldDB" id="A0A9X8N087"/>
<reference evidence="2" key="1">
    <citation type="submission" date="2016-11" db="EMBL/GenBank/DDBJ databases">
        <authorList>
            <person name="Jaros S."/>
            <person name="Januszkiewicz K."/>
            <person name="Wedrychowicz H."/>
        </authorList>
    </citation>
    <scope>NUCLEOTIDE SEQUENCE [LARGE SCALE GENOMIC DNA]</scope>
    <source>
        <strain evidence="2">CGMCC 4.3555</strain>
    </source>
</reference>
<evidence type="ECO:0000313" key="1">
    <source>
        <dbReference type="EMBL" id="SHM49663.1"/>
    </source>
</evidence>
<gene>
    <name evidence="1" type="ORF">SAMN05216268_111208</name>
</gene>
<dbReference type="InterPro" id="IPR024078">
    <property type="entry name" value="LmbE-like_dom_sf"/>
</dbReference>
<name>A0A9X8N087_9ACTN</name>
<dbReference type="SUPFAM" id="SSF102588">
    <property type="entry name" value="LmbE-like"/>
    <property type="match status" value="1"/>
</dbReference>
<evidence type="ECO:0000313" key="2">
    <source>
        <dbReference type="Proteomes" id="UP000184388"/>
    </source>
</evidence>
<protein>
    <submittedName>
        <fullName evidence="1">Uncharacterized protein</fullName>
    </submittedName>
</protein>
<dbReference type="EMBL" id="FRBK01000011">
    <property type="protein sequence ID" value="SHM49663.1"/>
    <property type="molecule type" value="Genomic_DNA"/>
</dbReference>
<accession>A0A9X8N087</accession>
<dbReference type="Proteomes" id="UP000184388">
    <property type="component" value="Unassembled WGS sequence"/>
</dbReference>
<organism evidence="1 2">
    <name type="scientific">Streptomyces yunnanensis</name>
    <dbReference type="NCBI Taxonomy" id="156453"/>
    <lineage>
        <taxon>Bacteria</taxon>
        <taxon>Bacillati</taxon>
        <taxon>Actinomycetota</taxon>
        <taxon>Actinomycetes</taxon>
        <taxon>Kitasatosporales</taxon>
        <taxon>Streptomycetaceae</taxon>
        <taxon>Streptomyces</taxon>
    </lineage>
</organism>
<dbReference type="Gene3D" id="3.40.50.10320">
    <property type="entry name" value="LmbE-like"/>
    <property type="match status" value="1"/>
</dbReference>
<comment type="caution">
    <text evidence="1">The sequence shown here is derived from an EMBL/GenBank/DDBJ whole genome shotgun (WGS) entry which is preliminary data.</text>
</comment>